<feature type="transmembrane region" description="Helical" evidence="1">
    <location>
        <begin position="34"/>
        <end position="55"/>
    </location>
</feature>
<dbReference type="RefSeq" id="WP_265966580.1">
    <property type="nucleotide sequence ID" value="NZ_JAPHQB010000063.1"/>
</dbReference>
<evidence type="ECO:0000313" key="3">
    <source>
        <dbReference type="Proteomes" id="UP001209730"/>
    </source>
</evidence>
<comment type="caution">
    <text evidence="2">The sequence shown here is derived from an EMBL/GenBank/DDBJ whole genome shotgun (WGS) entry which is preliminary data.</text>
</comment>
<name>A0AB35I185_MICTH</name>
<keyword evidence="1" id="KW-0472">Membrane</keyword>
<gene>
    <name evidence="2" type="ORF">OQJ68_16455</name>
</gene>
<dbReference type="Proteomes" id="UP001209730">
    <property type="component" value="Unassembled WGS sequence"/>
</dbReference>
<evidence type="ECO:0000256" key="1">
    <source>
        <dbReference type="SAM" id="Phobius"/>
    </source>
</evidence>
<evidence type="ECO:0000313" key="2">
    <source>
        <dbReference type="EMBL" id="MCX2803370.1"/>
    </source>
</evidence>
<reference evidence="2" key="1">
    <citation type="submission" date="2022-11" db="EMBL/GenBank/DDBJ databases">
        <title>Chitin-degrading and fungicidal potential of chitinolytic bacterial strains from marine environment of the Pacific Ocean regions.</title>
        <authorList>
            <person name="Pentekhina I."/>
            <person name="Nedashkovskaya O."/>
            <person name="Seitkalieva A."/>
            <person name="Podvolotskaya A."/>
            <person name="Tekutyeva L."/>
            <person name="Balabanova L."/>
        </authorList>
    </citation>
    <scope>NUCLEOTIDE SEQUENCE</scope>
    <source>
        <strain evidence="2">KMM 6838</strain>
    </source>
</reference>
<keyword evidence="1" id="KW-0812">Transmembrane</keyword>
<keyword evidence="1" id="KW-1133">Transmembrane helix</keyword>
<accession>A0AB35I185</accession>
<dbReference type="AlphaFoldDB" id="A0AB35I185"/>
<sequence length="156" mass="17337">MKLIQRQEGVEKINVNRLLLLIVQKDGREIPMKYIYLILACLFFSGCAQTSVLMLETSAYYSPTSSVDIIGEPPKRPYKKIAMLESTGPVNTPMTKLLESMRQKAMTIGADAVMPVQDASYQQQQGVIYNPWLGGYQTTAGGTVPKIRGIAIKYSE</sequence>
<protein>
    <recommendedName>
        <fullName evidence="4">Lipoprotein</fullName>
    </recommendedName>
</protein>
<organism evidence="2 3">
    <name type="scientific">Microbulbifer thermotolerans</name>
    <dbReference type="NCBI Taxonomy" id="252514"/>
    <lineage>
        <taxon>Bacteria</taxon>
        <taxon>Pseudomonadati</taxon>
        <taxon>Pseudomonadota</taxon>
        <taxon>Gammaproteobacteria</taxon>
        <taxon>Cellvibrionales</taxon>
        <taxon>Microbulbiferaceae</taxon>
        <taxon>Microbulbifer</taxon>
    </lineage>
</organism>
<evidence type="ECO:0008006" key="4">
    <source>
        <dbReference type="Google" id="ProtNLM"/>
    </source>
</evidence>
<proteinExistence type="predicted"/>
<dbReference type="EMBL" id="JAPHQB010000063">
    <property type="protein sequence ID" value="MCX2803370.1"/>
    <property type="molecule type" value="Genomic_DNA"/>
</dbReference>